<keyword evidence="1" id="KW-1133">Transmembrane helix</keyword>
<evidence type="ECO:0000256" key="1">
    <source>
        <dbReference type="SAM" id="Phobius"/>
    </source>
</evidence>
<dbReference type="AlphaFoldDB" id="A0A6C0IMK9"/>
<feature type="transmembrane region" description="Helical" evidence="1">
    <location>
        <begin position="21"/>
        <end position="41"/>
    </location>
</feature>
<evidence type="ECO:0000313" key="2">
    <source>
        <dbReference type="EMBL" id="QHT94461.1"/>
    </source>
</evidence>
<keyword evidence="1" id="KW-0812">Transmembrane</keyword>
<accession>A0A6C0IMK9</accession>
<protein>
    <submittedName>
        <fullName evidence="2">Uncharacterized protein</fullName>
    </submittedName>
</protein>
<dbReference type="EMBL" id="MN740222">
    <property type="protein sequence ID" value="QHT94461.1"/>
    <property type="molecule type" value="Genomic_DNA"/>
</dbReference>
<feature type="transmembrane region" description="Helical" evidence="1">
    <location>
        <begin position="53"/>
        <end position="77"/>
    </location>
</feature>
<keyword evidence="1" id="KW-0472">Membrane</keyword>
<organism evidence="2">
    <name type="scientific">viral metagenome</name>
    <dbReference type="NCBI Taxonomy" id="1070528"/>
    <lineage>
        <taxon>unclassified sequences</taxon>
        <taxon>metagenomes</taxon>
        <taxon>organismal metagenomes</taxon>
    </lineage>
</organism>
<proteinExistence type="predicted"/>
<reference evidence="2" key="1">
    <citation type="journal article" date="2020" name="Nature">
        <title>Giant virus diversity and host interactions through global metagenomics.</title>
        <authorList>
            <person name="Schulz F."/>
            <person name="Roux S."/>
            <person name="Paez-Espino D."/>
            <person name="Jungbluth S."/>
            <person name="Walsh D.A."/>
            <person name="Denef V.J."/>
            <person name="McMahon K.D."/>
            <person name="Konstantinidis K.T."/>
            <person name="Eloe-Fadrosh E.A."/>
            <person name="Kyrpides N.C."/>
            <person name="Woyke T."/>
        </authorList>
    </citation>
    <scope>NUCLEOTIDE SEQUENCE</scope>
    <source>
        <strain evidence="2">GVMAG-M-3300024258-28</strain>
    </source>
</reference>
<sequence length="93" mass="11730">MNKYTSKQMYMSEDTKRLQQVNGTLMFLYYFLFAIVAYQFIYRNKEQRQWKAYFMLFFFFLFPFVMYPIQQFIYYIFQSLFLGVSNKIYYTDE</sequence>
<name>A0A6C0IMK9_9ZZZZ</name>